<keyword evidence="3" id="KW-1185">Reference proteome</keyword>
<organism evidence="2 3">
    <name type="scientific">Szabonella alba</name>
    <dbReference type="NCBI Taxonomy" id="2804194"/>
    <lineage>
        <taxon>Bacteria</taxon>
        <taxon>Pseudomonadati</taxon>
        <taxon>Pseudomonadota</taxon>
        <taxon>Alphaproteobacteria</taxon>
        <taxon>Rhodobacterales</taxon>
        <taxon>Paracoccaceae</taxon>
        <taxon>Szabonella</taxon>
    </lineage>
</organism>
<dbReference type="EMBL" id="JAESVN010000008">
    <property type="protein sequence ID" value="MBL4918750.1"/>
    <property type="molecule type" value="Genomic_DNA"/>
</dbReference>
<feature type="signal peptide" evidence="1">
    <location>
        <begin position="1"/>
        <end position="20"/>
    </location>
</feature>
<evidence type="ECO:0008006" key="4">
    <source>
        <dbReference type="Google" id="ProtNLM"/>
    </source>
</evidence>
<keyword evidence="1" id="KW-0732">Signal</keyword>
<dbReference type="Proteomes" id="UP000648908">
    <property type="component" value="Unassembled WGS sequence"/>
</dbReference>
<reference evidence="2" key="1">
    <citation type="submission" date="2021-01" db="EMBL/GenBank/DDBJ databases">
        <title>Tabrizicola alba sp. nov. a motile alkaliphilic bacterium isolated from a soda lake.</title>
        <authorList>
            <person name="Szuroczki S."/>
            <person name="Abbaszade G."/>
            <person name="Schumann P."/>
            <person name="Toth E."/>
        </authorList>
    </citation>
    <scope>NUCLEOTIDE SEQUENCE</scope>
    <source>
        <strain evidence="2">DMG-N-6</strain>
    </source>
</reference>
<accession>A0A8K0Y0Z7</accession>
<protein>
    <recommendedName>
        <fullName evidence="4">Lipoprotein</fullName>
    </recommendedName>
</protein>
<comment type="caution">
    <text evidence="2">The sequence shown here is derived from an EMBL/GenBank/DDBJ whole genome shotgun (WGS) entry which is preliminary data.</text>
</comment>
<proteinExistence type="predicted"/>
<dbReference type="AlphaFoldDB" id="A0A8K0Y0Z7"/>
<evidence type="ECO:0000313" key="2">
    <source>
        <dbReference type="EMBL" id="MBL4918750.1"/>
    </source>
</evidence>
<evidence type="ECO:0000313" key="3">
    <source>
        <dbReference type="Proteomes" id="UP000648908"/>
    </source>
</evidence>
<gene>
    <name evidence="2" type="ORF">JL811_16105</name>
</gene>
<evidence type="ECO:0000256" key="1">
    <source>
        <dbReference type="SAM" id="SignalP"/>
    </source>
</evidence>
<name>A0A8K0Y0Z7_9RHOB</name>
<feature type="chain" id="PRO_5035442947" description="Lipoprotein" evidence="1">
    <location>
        <begin position="21"/>
        <end position="54"/>
    </location>
</feature>
<dbReference type="PROSITE" id="PS51257">
    <property type="entry name" value="PROKAR_LIPOPROTEIN"/>
    <property type="match status" value="1"/>
</dbReference>
<sequence>MTLRLTAPFVLIAALLSACGDRNPHNNPAAVCAEQSAMARAGTVGGGDIIITCP</sequence>
<dbReference type="RefSeq" id="WP_202689727.1">
    <property type="nucleotide sequence ID" value="NZ_JAESVN010000008.1"/>
</dbReference>